<dbReference type="InterPro" id="IPR000276">
    <property type="entry name" value="GPCR_Rhodpsn"/>
</dbReference>
<dbReference type="STRING" id="7574.A0A1S3K9S7"/>
<dbReference type="AlphaFoldDB" id="A0A1S3K9S7"/>
<dbReference type="GO" id="GO:0043410">
    <property type="term" value="P:positive regulation of MAPK cascade"/>
    <property type="evidence" value="ECO:0007669"/>
    <property type="project" value="TreeGrafter"/>
</dbReference>
<name>A0A1S3K9S7_LINAN</name>
<dbReference type="PROSITE" id="PS50262">
    <property type="entry name" value="G_PROTEIN_RECEP_F1_2"/>
    <property type="match status" value="1"/>
</dbReference>
<evidence type="ECO:0000256" key="2">
    <source>
        <dbReference type="ARBA" id="ARBA00022475"/>
    </source>
</evidence>
<feature type="transmembrane region" description="Helical" evidence="11">
    <location>
        <begin position="78"/>
        <end position="99"/>
    </location>
</feature>
<dbReference type="PROSITE" id="PS00237">
    <property type="entry name" value="G_PROTEIN_RECEP_F1_1"/>
    <property type="match status" value="1"/>
</dbReference>
<dbReference type="RefSeq" id="XP_013419253.1">
    <property type="nucleotide sequence ID" value="XM_013563799.1"/>
</dbReference>
<feature type="transmembrane region" description="Helical" evidence="11">
    <location>
        <begin position="303"/>
        <end position="325"/>
    </location>
</feature>
<keyword evidence="2" id="KW-1003">Cell membrane</keyword>
<dbReference type="InterPro" id="IPR017452">
    <property type="entry name" value="GPCR_Rhodpsn_7TM"/>
</dbReference>
<dbReference type="RefSeq" id="XP_013419252.1">
    <property type="nucleotide sequence ID" value="XM_013563798.1"/>
</dbReference>
<dbReference type="SUPFAM" id="SSF81321">
    <property type="entry name" value="Family A G protein-coupled receptor-like"/>
    <property type="match status" value="1"/>
</dbReference>
<dbReference type="GeneID" id="106179970"/>
<dbReference type="FunFam" id="1.20.1070.10:FF:000523">
    <property type="entry name" value="5-hydroxytryptamine receptor 2B"/>
    <property type="match status" value="1"/>
</dbReference>
<keyword evidence="7" id="KW-1015">Disulfide bond</keyword>
<dbReference type="KEGG" id="lak:106179970"/>
<keyword evidence="4 11" id="KW-1133">Transmembrane helix</keyword>
<evidence type="ECO:0000256" key="6">
    <source>
        <dbReference type="ARBA" id="ARBA00023136"/>
    </source>
</evidence>
<evidence type="ECO:0000256" key="9">
    <source>
        <dbReference type="ARBA" id="ARBA00023224"/>
    </source>
</evidence>
<keyword evidence="6 11" id="KW-0472">Membrane</keyword>
<feature type="transmembrane region" description="Helical" evidence="11">
    <location>
        <begin position="45"/>
        <end position="71"/>
    </location>
</feature>
<keyword evidence="3 10" id="KW-0812">Transmembrane</keyword>
<evidence type="ECO:0000256" key="7">
    <source>
        <dbReference type="ARBA" id="ARBA00023157"/>
    </source>
</evidence>
<evidence type="ECO:0000256" key="10">
    <source>
        <dbReference type="RuleBase" id="RU000688"/>
    </source>
</evidence>
<comment type="subcellular location">
    <subcellularLocation>
        <location evidence="1">Cell membrane</location>
        <topology evidence="1">Multi-pass membrane protein</topology>
    </subcellularLocation>
</comment>
<gene>
    <name evidence="14 15" type="primary">LOC106179970</name>
</gene>
<feature type="transmembrane region" description="Helical" evidence="11">
    <location>
        <begin position="210"/>
        <end position="231"/>
    </location>
</feature>
<evidence type="ECO:0000313" key="15">
    <source>
        <dbReference type="RefSeq" id="XP_013419253.1"/>
    </source>
</evidence>
<evidence type="ECO:0000259" key="12">
    <source>
        <dbReference type="PROSITE" id="PS50262"/>
    </source>
</evidence>
<comment type="similarity">
    <text evidence="10">Belongs to the G-protein coupled receptor 1 family.</text>
</comment>
<feature type="transmembrane region" description="Helical" evidence="11">
    <location>
        <begin position="271"/>
        <end position="291"/>
    </location>
</feature>
<keyword evidence="13" id="KW-1185">Reference proteome</keyword>
<dbReference type="OrthoDB" id="5859976at2759"/>
<dbReference type="Proteomes" id="UP000085678">
    <property type="component" value="Unplaced"/>
</dbReference>
<keyword evidence="8 10" id="KW-0675">Receptor</keyword>
<evidence type="ECO:0000256" key="4">
    <source>
        <dbReference type="ARBA" id="ARBA00022989"/>
    </source>
</evidence>
<evidence type="ECO:0000256" key="3">
    <source>
        <dbReference type="ARBA" id="ARBA00022692"/>
    </source>
</evidence>
<feature type="domain" description="G-protein coupled receptors family 1 profile" evidence="12">
    <location>
        <begin position="60"/>
        <end position="322"/>
    </location>
</feature>
<evidence type="ECO:0000313" key="13">
    <source>
        <dbReference type="Proteomes" id="UP000085678"/>
    </source>
</evidence>
<evidence type="ECO:0000256" key="8">
    <source>
        <dbReference type="ARBA" id="ARBA00023170"/>
    </source>
</evidence>
<dbReference type="GO" id="GO:0004930">
    <property type="term" value="F:G protein-coupled receptor activity"/>
    <property type="evidence" value="ECO:0007669"/>
    <property type="project" value="UniProtKB-KW"/>
</dbReference>
<dbReference type="GO" id="GO:0071880">
    <property type="term" value="P:adenylate cyclase-activating adrenergic receptor signaling pathway"/>
    <property type="evidence" value="ECO:0007669"/>
    <property type="project" value="TreeGrafter"/>
</dbReference>
<feature type="transmembrane region" description="Helical" evidence="11">
    <location>
        <begin position="161"/>
        <end position="181"/>
    </location>
</feature>
<dbReference type="GO" id="GO:0005886">
    <property type="term" value="C:plasma membrane"/>
    <property type="evidence" value="ECO:0007669"/>
    <property type="project" value="UniProtKB-SubCell"/>
</dbReference>
<keyword evidence="5 10" id="KW-0297">G-protein coupled receptor</keyword>
<reference evidence="14 15" key="1">
    <citation type="submission" date="2025-04" db="UniProtKB">
        <authorList>
            <consortium name="RefSeq"/>
        </authorList>
    </citation>
    <scope>IDENTIFICATION</scope>
    <source>
        <tissue evidence="14 15">Gonads</tissue>
    </source>
</reference>
<evidence type="ECO:0000256" key="5">
    <source>
        <dbReference type="ARBA" id="ARBA00023040"/>
    </source>
</evidence>
<organism evidence="13 14">
    <name type="scientific">Lingula anatina</name>
    <name type="common">Brachiopod</name>
    <name type="synonym">Lingula unguis</name>
    <dbReference type="NCBI Taxonomy" id="7574"/>
    <lineage>
        <taxon>Eukaryota</taxon>
        <taxon>Metazoa</taxon>
        <taxon>Spiralia</taxon>
        <taxon>Lophotrochozoa</taxon>
        <taxon>Brachiopoda</taxon>
        <taxon>Linguliformea</taxon>
        <taxon>Lingulata</taxon>
        <taxon>Lingulida</taxon>
        <taxon>Linguloidea</taxon>
        <taxon>Lingulidae</taxon>
        <taxon>Lingula</taxon>
    </lineage>
</organism>
<dbReference type="SMART" id="SM01381">
    <property type="entry name" value="7TM_GPCR_Srsx"/>
    <property type="match status" value="1"/>
</dbReference>
<dbReference type="PANTHER" id="PTHR24248">
    <property type="entry name" value="ADRENERGIC RECEPTOR-RELATED G-PROTEIN COUPLED RECEPTOR"/>
    <property type="match status" value="1"/>
</dbReference>
<dbReference type="PRINTS" id="PR00237">
    <property type="entry name" value="GPCRRHODOPSN"/>
</dbReference>
<accession>A0A1S3K9S7</accession>
<dbReference type="PANTHER" id="PTHR24248:SF66">
    <property type="entry name" value="OCTOPAMINE RECEPTOR BETA-3R"/>
    <property type="match status" value="1"/>
</dbReference>
<sequence>MMEEDGFTQMKLLTNANVAFGFNNGCYDDELAGSPIHYSVAERTLLGIFLVLVIVLTILGNVVISMAVVFFKSLRTYTNCFVVSLAVADILVAVLVMPFGMYHQVMNEVWELGDAMCRVASSFDVMFTTSSILHLSCLAADRYFAICCPFYYHGRMTRRKVIILLVMCWTLPIIISFIPIMNRWNTIGIEDAIKAKTPPGTPICMFLVNIPYSVVGSILAFYIPVCFMIVVNVKIYSVARRQVRQIRTIQLSIPGPAKKFKCKEAKAAKTLAVVMGGFGVCWGPFFVLNVIDPFIHYSIPYKLWTTAIWLGYVNSTLNPFLYFFFNRGFRKAITHLLNCDSCSRFRVPEDEAHLAHFIQPSRDSSGRTSADARTPEDGLKIHHNNTVCTLHPEHCPL</sequence>
<evidence type="ECO:0000256" key="1">
    <source>
        <dbReference type="ARBA" id="ARBA00004651"/>
    </source>
</evidence>
<dbReference type="Pfam" id="PF00001">
    <property type="entry name" value="7tm_1"/>
    <property type="match status" value="1"/>
</dbReference>
<protein>
    <submittedName>
        <fullName evidence="14 15">5-hydroxytryptamine receptor 4</fullName>
    </submittedName>
</protein>
<evidence type="ECO:0000313" key="14">
    <source>
        <dbReference type="RefSeq" id="XP_013419252.1"/>
    </source>
</evidence>
<proteinExistence type="inferred from homology"/>
<dbReference type="Gene3D" id="1.20.1070.10">
    <property type="entry name" value="Rhodopsin 7-helix transmembrane proteins"/>
    <property type="match status" value="1"/>
</dbReference>
<evidence type="ECO:0000256" key="11">
    <source>
        <dbReference type="SAM" id="Phobius"/>
    </source>
</evidence>
<keyword evidence="9 10" id="KW-0807">Transducer</keyword>